<keyword evidence="19" id="KW-1185">Reference proteome</keyword>
<feature type="active site" description="Proton acceptor; specific for L-alanine" evidence="14">
    <location>
        <position position="702"/>
    </location>
</feature>
<comment type="pathway">
    <text evidence="14">Amino-acid biosynthesis; D-alanine biosynthesis; D-alanine from L-alanine: step 1/1.</text>
</comment>
<sequence length="807" mass="90669">MTFKEVLHITGGKSLKSDSPDLAIKSLLIDSRKPFIAKGAVFFAVDGSNHDGHEYINDLYAKGIRNFIVEKDVALPGDGNVVKVKSSIEALQKITKYHRQQFDIPTIAITGSNGKTIVKEWLYSCLSTKFRIVKSPHSFNSQIGVPLSVWNMSGEHELAIFEAGISKAGEMQKLADIIQPTIGIFTNLGTAHDEGFESREKKFEEKKQLFKTAQVVVFNADQQGINFGNKGFGWGESGNGEIQVVETHADKSYTNIRLTYKSKDYTLAIPFLDHSSIENAMHCVATMLYLDFSEHEIQEALKKLHGIGMRLELKRAINGSYLIDDTYNNDLAGLKQAIEFLSLQNQKKRKVIILSDLLQSGLQHDVLYKEIAELINAANIEMTIGIGEHITSLKKYVLGDTAFFNSTKQFLENICNFDLASSLILVKGARVYQFEKITRVLEERIHGTVLEINLDALTNNLNFYRSKLKDETKLMVMVKAFAYGSGSFEVANLLQFHRVDYLGVAYADEGVQLRNNGVYLPIMVLNPSEESFESMLEHDLEPEIYNLSLLHSFIQFLDGQKASIHIKLETGMKRLGFERQDLDELIELLKANKNIEVKSIFSHLAGADESRHNDFSKQQAAVFNQGSQRIMSELAIKPLRHLVNSAGTLRFPEFHYDMVRLGIGLYGLETNEEEQDKLLNISTLKTVVSQVRKLEKGETVGYGRNGVAEKPMEIATIAIGYADGYTRAFSKGIGEVWVNGKRAKVIGNVCMDMTMIDVTGMNVKERDEVEIFGPHIPIQELANKTNTIPYEILTNVSQRVKRVYYAE</sequence>
<dbReference type="SUPFAM" id="SSF63418">
    <property type="entry name" value="MurE/MurF N-terminal domain"/>
    <property type="match status" value="1"/>
</dbReference>
<dbReference type="InterPro" id="IPR001608">
    <property type="entry name" value="Ala_racemase_N"/>
</dbReference>
<protein>
    <recommendedName>
        <fullName evidence="14">Alanine racemase</fullName>
        <ecNumber evidence="14">5.1.1.1</ecNumber>
    </recommendedName>
</protein>
<dbReference type="CDD" id="cd00430">
    <property type="entry name" value="PLPDE_III_AR"/>
    <property type="match status" value="1"/>
</dbReference>
<evidence type="ECO:0000256" key="4">
    <source>
        <dbReference type="ARBA" id="ARBA00022598"/>
    </source>
</evidence>
<dbReference type="GO" id="GO:0071555">
    <property type="term" value="P:cell wall organization"/>
    <property type="evidence" value="ECO:0007669"/>
    <property type="project" value="UniProtKB-KW"/>
</dbReference>
<reference evidence="18" key="1">
    <citation type="submission" date="2021-02" db="EMBL/GenBank/DDBJ databases">
        <title>Fulvivirga sp. S481 isolated from sea water.</title>
        <authorList>
            <person name="Bae S.S."/>
            <person name="Baek K."/>
        </authorList>
    </citation>
    <scope>NUCLEOTIDE SEQUENCE</scope>
    <source>
        <strain evidence="18">S481</strain>
    </source>
</reference>
<dbReference type="FunFam" id="3.20.20.10:FF:000002">
    <property type="entry name" value="Alanine racemase"/>
    <property type="match status" value="1"/>
</dbReference>
<gene>
    <name evidence="18" type="ORF">JR347_02890</name>
</gene>
<dbReference type="GO" id="GO:0030170">
    <property type="term" value="F:pyridoxal phosphate binding"/>
    <property type="evidence" value="ECO:0007669"/>
    <property type="project" value="UniProtKB-UniRule"/>
</dbReference>
<evidence type="ECO:0000256" key="7">
    <source>
        <dbReference type="ARBA" id="ARBA00022840"/>
    </source>
</evidence>
<dbReference type="GO" id="GO:0005524">
    <property type="term" value="F:ATP binding"/>
    <property type="evidence" value="ECO:0007669"/>
    <property type="project" value="UniProtKB-KW"/>
</dbReference>
<evidence type="ECO:0000256" key="6">
    <source>
        <dbReference type="ARBA" id="ARBA00022741"/>
    </source>
</evidence>
<dbReference type="Gene3D" id="3.40.1190.10">
    <property type="entry name" value="Mur-like, catalytic domain"/>
    <property type="match status" value="1"/>
</dbReference>
<dbReference type="Gene3D" id="3.90.190.20">
    <property type="entry name" value="Mur ligase, C-terminal domain"/>
    <property type="match status" value="1"/>
</dbReference>
<comment type="cofactor">
    <cofactor evidence="2 14 15">
        <name>pyridoxal 5'-phosphate</name>
        <dbReference type="ChEBI" id="CHEBI:597326"/>
    </cofactor>
</comment>
<dbReference type="GO" id="GO:0008360">
    <property type="term" value="P:regulation of cell shape"/>
    <property type="evidence" value="ECO:0007669"/>
    <property type="project" value="UniProtKB-KW"/>
</dbReference>
<keyword evidence="9" id="KW-0133">Cell shape</keyword>
<keyword evidence="8 14" id="KW-0663">Pyridoxal phosphate</keyword>
<evidence type="ECO:0000256" key="5">
    <source>
        <dbReference type="ARBA" id="ARBA00022618"/>
    </source>
</evidence>
<keyword evidence="4 18" id="KW-0436">Ligase</keyword>
<feature type="domain" description="Alanine racemase C-terminal" evidence="17">
    <location>
        <begin position="681"/>
        <end position="805"/>
    </location>
</feature>
<dbReference type="InterPro" id="IPR013221">
    <property type="entry name" value="Mur_ligase_cen"/>
</dbReference>
<keyword evidence="3" id="KW-0963">Cytoplasm</keyword>
<accession>A0A974WKV9</accession>
<dbReference type="SMART" id="SM01005">
    <property type="entry name" value="Ala_racemase_C"/>
    <property type="match status" value="1"/>
</dbReference>
<keyword evidence="6" id="KW-0547">Nucleotide-binding</keyword>
<dbReference type="SUPFAM" id="SSF50621">
    <property type="entry name" value="Alanine racemase C-terminal domain-like"/>
    <property type="match status" value="1"/>
</dbReference>
<evidence type="ECO:0000256" key="8">
    <source>
        <dbReference type="ARBA" id="ARBA00022898"/>
    </source>
</evidence>
<dbReference type="PANTHER" id="PTHR43024">
    <property type="entry name" value="UDP-N-ACETYLMURAMOYL-TRIPEPTIDE--D-ALANYL-D-ALANINE LIGASE"/>
    <property type="match status" value="1"/>
</dbReference>
<dbReference type="NCBIfam" id="TIGR00492">
    <property type="entry name" value="alr"/>
    <property type="match status" value="1"/>
</dbReference>
<organism evidence="18 19">
    <name type="scientific">Fulvivirga lutea</name>
    <dbReference type="NCBI Taxonomy" id="2810512"/>
    <lineage>
        <taxon>Bacteria</taxon>
        <taxon>Pseudomonadati</taxon>
        <taxon>Bacteroidota</taxon>
        <taxon>Cytophagia</taxon>
        <taxon>Cytophagales</taxon>
        <taxon>Fulvivirgaceae</taxon>
        <taxon>Fulvivirga</taxon>
    </lineage>
</organism>
<dbReference type="InterPro" id="IPR005863">
    <property type="entry name" value="UDP-N-AcMur_synth"/>
</dbReference>
<dbReference type="InterPro" id="IPR000713">
    <property type="entry name" value="Mur_ligase_N"/>
</dbReference>
<dbReference type="NCBIfam" id="NF008897">
    <property type="entry name" value="PRK11930.1"/>
    <property type="match status" value="1"/>
</dbReference>
<proteinExistence type="inferred from homology"/>
<dbReference type="InterPro" id="IPR051046">
    <property type="entry name" value="MurCDEF_CellWall_CoF430Synth"/>
</dbReference>
<keyword evidence="7" id="KW-0067">ATP-binding</keyword>
<dbReference type="InterPro" id="IPR009006">
    <property type="entry name" value="Ala_racemase/Decarboxylase_C"/>
</dbReference>
<keyword evidence="13" id="KW-0961">Cell wall biogenesis/degradation</keyword>
<dbReference type="InterPro" id="IPR029066">
    <property type="entry name" value="PLP-binding_barrel"/>
</dbReference>
<evidence type="ECO:0000256" key="12">
    <source>
        <dbReference type="ARBA" id="ARBA00023306"/>
    </source>
</evidence>
<comment type="function">
    <text evidence="14">Catalyzes the interconversion of L-alanine and D-alanine. May also act on other amino acids.</text>
</comment>
<dbReference type="GO" id="GO:0009252">
    <property type="term" value="P:peptidoglycan biosynthetic process"/>
    <property type="evidence" value="ECO:0007669"/>
    <property type="project" value="UniProtKB-KW"/>
</dbReference>
<dbReference type="NCBIfam" id="TIGR01143">
    <property type="entry name" value="murF"/>
    <property type="match status" value="1"/>
</dbReference>
<keyword evidence="5" id="KW-0132">Cell division</keyword>
<comment type="catalytic activity">
    <reaction evidence="1 14">
        <text>L-alanine = D-alanine</text>
        <dbReference type="Rhea" id="RHEA:20249"/>
        <dbReference type="ChEBI" id="CHEBI:57416"/>
        <dbReference type="ChEBI" id="CHEBI:57972"/>
        <dbReference type="EC" id="5.1.1.1"/>
    </reaction>
</comment>
<name>A0A974WKV9_9BACT</name>
<dbReference type="GO" id="GO:0008784">
    <property type="term" value="F:alanine racemase activity"/>
    <property type="evidence" value="ECO:0007669"/>
    <property type="project" value="UniProtKB-UniRule"/>
</dbReference>
<dbReference type="EC" id="5.1.1.1" evidence="14"/>
<dbReference type="InterPro" id="IPR035911">
    <property type="entry name" value="MurE/MurF_N"/>
</dbReference>
<keyword evidence="11 14" id="KW-0413">Isomerase</keyword>
<dbReference type="GO" id="GO:0030632">
    <property type="term" value="P:D-alanine biosynthetic process"/>
    <property type="evidence" value="ECO:0007669"/>
    <property type="project" value="UniProtKB-UniRule"/>
</dbReference>
<evidence type="ECO:0000256" key="16">
    <source>
        <dbReference type="PIRSR" id="PIRSR600821-52"/>
    </source>
</evidence>
<keyword evidence="12" id="KW-0131">Cell cycle</keyword>
<feature type="binding site" evidence="14 16">
    <location>
        <position position="574"/>
    </location>
    <ligand>
        <name>substrate</name>
    </ligand>
</feature>
<evidence type="ECO:0000313" key="18">
    <source>
        <dbReference type="EMBL" id="QSE98045.1"/>
    </source>
</evidence>
<dbReference type="Gene3D" id="3.20.20.10">
    <property type="entry name" value="Alanine racemase"/>
    <property type="match status" value="1"/>
</dbReference>
<dbReference type="InterPro" id="IPR036615">
    <property type="entry name" value="Mur_ligase_C_dom_sf"/>
</dbReference>
<evidence type="ECO:0000256" key="14">
    <source>
        <dbReference type="HAMAP-Rule" id="MF_01201"/>
    </source>
</evidence>
<evidence type="ECO:0000256" key="10">
    <source>
        <dbReference type="ARBA" id="ARBA00022984"/>
    </source>
</evidence>
<dbReference type="SUPFAM" id="SSF53244">
    <property type="entry name" value="MurD-like peptide ligases, peptide-binding domain"/>
    <property type="match status" value="1"/>
</dbReference>
<dbReference type="Pfam" id="PF08245">
    <property type="entry name" value="Mur_ligase_M"/>
    <property type="match status" value="1"/>
</dbReference>
<dbReference type="KEGG" id="fuv:JR347_02890"/>
<dbReference type="InterPro" id="IPR000821">
    <property type="entry name" value="Ala_racemase"/>
</dbReference>
<dbReference type="RefSeq" id="WP_205722553.1">
    <property type="nucleotide sequence ID" value="NZ_CP070608.1"/>
</dbReference>
<dbReference type="Pfam" id="PF01225">
    <property type="entry name" value="Mur_ligase"/>
    <property type="match status" value="1"/>
</dbReference>
<evidence type="ECO:0000256" key="11">
    <source>
        <dbReference type="ARBA" id="ARBA00023235"/>
    </source>
</evidence>
<evidence type="ECO:0000256" key="1">
    <source>
        <dbReference type="ARBA" id="ARBA00000316"/>
    </source>
</evidence>
<dbReference type="PANTHER" id="PTHR43024:SF1">
    <property type="entry name" value="UDP-N-ACETYLMURAMOYL-TRIPEPTIDE--D-ALANYL-D-ALANINE LIGASE"/>
    <property type="match status" value="1"/>
</dbReference>
<dbReference type="AlphaFoldDB" id="A0A974WKV9"/>
<dbReference type="GO" id="GO:0051301">
    <property type="term" value="P:cell division"/>
    <property type="evidence" value="ECO:0007669"/>
    <property type="project" value="UniProtKB-KW"/>
</dbReference>
<evidence type="ECO:0000259" key="17">
    <source>
        <dbReference type="SMART" id="SM01005"/>
    </source>
</evidence>
<dbReference type="HAMAP" id="MF_01201">
    <property type="entry name" value="Ala_racemase"/>
    <property type="match status" value="1"/>
</dbReference>
<evidence type="ECO:0000256" key="15">
    <source>
        <dbReference type="PIRSR" id="PIRSR600821-50"/>
    </source>
</evidence>
<dbReference type="GO" id="GO:0047480">
    <property type="term" value="F:UDP-N-acetylmuramoyl-tripeptide-D-alanyl-D-alanine ligase activity"/>
    <property type="evidence" value="ECO:0007669"/>
    <property type="project" value="InterPro"/>
</dbReference>
<dbReference type="Proteomes" id="UP000662783">
    <property type="component" value="Chromosome"/>
</dbReference>
<comment type="similarity">
    <text evidence="14">Belongs to the alanine racemase family.</text>
</comment>
<feature type="active site" description="Proton acceptor; specific for D-alanine" evidence="14">
    <location>
        <position position="479"/>
    </location>
</feature>
<evidence type="ECO:0000256" key="3">
    <source>
        <dbReference type="ARBA" id="ARBA00022490"/>
    </source>
</evidence>
<dbReference type="Gene3D" id="2.40.37.10">
    <property type="entry name" value="Lyase, Ornithine Decarboxylase, Chain A, domain 1"/>
    <property type="match status" value="1"/>
</dbReference>
<feature type="binding site" evidence="14 16">
    <location>
        <position position="751"/>
    </location>
    <ligand>
        <name>substrate</name>
    </ligand>
</feature>
<evidence type="ECO:0000256" key="13">
    <source>
        <dbReference type="ARBA" id="ARBA00023316"/>
    </source>
</evidence>
<dbReference type="Pfam" id="PF00842">
    <property type="entry name" value="Ala_racemase_C"/>
    <property type="match status" value="1"/>
</dbReference>
<dbReference type="InterPro" id="IPR036565">
    <property type="entry name" value="Mur-like_cat_sf"/>
</dbReference>
<dbReference type="Gene3D" id="3.40.1390.10">
    <property type="entry name" value="MurE/MurF, N-terminal domain"/>
    <property type="match status" value="1"/>
</dbReference>
<dbReference type="PRINTS" id="PR00992">
    <property type="entry name" value="ALARACEMASE"/>
</dbReference>
<evidence type="ECO:0000256" key="2">
    <source>
        <dbReference type="ARBA" id="ARBA00001933"/>
    </source>
</evidence>
<feature type="modified residue" description="N6-(pyridoxal phosphate)lysine" evidence="14 15">
    <location>
        <position position="479"/>
    </location>
</feature>
<dbReference type="EMBL" id="CP070608">
    <property type="protein sequence ID" value="QSE98045.1"/>
    <property type="molecule type" value="Genomic_DNA"/>
</dbReference>
<dbReference type="SUPFAM" id="SSF53623">
    <property type="entry name" value="MurD-like peptide ligases, catalytic domain"/>
    <property type="match status" value="1"/>
</dbReference>
<dbReference type="Pfam" id="PF01168">
    <property type="entry name" value="Ala_racemase_N"/>
    <property type="match status" value="1"/>
</dbReference>
<dbReference type="InterPro" id="IPR011079">
    <property type="entry name" value="Ala_racemase_C"/>
</dbReference>
<keyword evidence="10" id="KW-0573">Peptidoglycan synthesis</keyword>
<evidence type="ECO:0000256" key="9">
    <source>
        <dbReference type="ARBA" id="ARBA00022960"/>
    </source>
</evidence>
<dbReference type="SUPFAM" id="SSF51419">
    <property type="entry name" value="PLP-binding barrel"/>
    <property type="match status" value="1"/>
</dbReference>
<evidence type="ECO:0000313" key="19">
    <source>
        <dbReference type="Proteomes" id="UP000662783"/>
    </source>
</evidence>